<proteinExistence type="predicted"/>
<dbReference type="Pfam" id="PF16964">
    <property type="entry name" value="TadF"/>
    <property type="match status" value="1"/>
</dbReference>
<dbReference type="RefSeq" id="WP_261896858.1">
    <property type="nucleotide sequence ID" value="NZ_AP024896.1"/>
</dbReference>
<accession>A0ABZ0QL97</accession>
<keyword evidence="1" id="KW-0812">Transmembrane</keyword>
<keyword evidence="3" id="KW-1185">Reference proteome</keyword>
<evidence type="ECO:0000313" key="3">
    <source>
        <dbReference type="Proteomes" id="UP001304071"/>
    </source>
</evidence>
<dbReference type="EMBL" id="CP138204">
    <property type="protein sequence ID" value="WPC76447.1"/>
    <property type="molecule type" value="Genomic_DNA"/>
</dbReference>
<gene>
    <name evidence="2" type="primary">tadF</name>
    <name evidence="2" type="ORF">R8Z52_18125</name>
</gene>
<sequence length="188" mass="20819">MKNSHCSRRKGNFTVEFAIVGVFFSLLLVFSGDIIIKLSIKGKLERLSYSIVNIVKERTQLFGEDEYSVDDTEAENAYTITVASLKRTMSSFDESKFGFVLDAYTRSDYGTGDKIDSIVSGSGSWVHEGSNISCQSTKPDKDLIFQTSWGRSATFYQVTLCYASPNWFGSIIGGDYSKISVRSAAVGR</sequence>
<keyword evidence="1" id="KW-1133">Transmembrane helix</keyword>
<organism evidence="2 3">
    <name type="scientific">Vibrio porteresiae DSM 19223</name>
    <dbReference type="NCBI Taxonomy" id="1123496"/>
    <lineage>
        <taxon>Bacteria</taxon>
        <taxon>Pseudomonadati</taxon>
        <taxon>Pseudomonadota</taxon>
        <taxon>Gammaproteobacteria</taxon>
        <taxon>Vibrionales</taxon>
        <taxon>Vibrionaceae</taxon>
        <taxon>Vibrio</taxon>
    </lineage>
</organism>
<keyword evidence="1" id="KW-0472">Membrane</keyword>
<feature type="transmembrane region" description="Helical" evidence="1">
    <location>
        <begin position="17"/>
        <end position="36"/>
    </location>
</feature>
<dbReference type="Proteomes" id="UP001304071">
    <property type="component" value="Chromosome 2"/>
</dbReference>
<evidence type="ECO:0000313" key="2">
    <source>
        <dbReference type="EMBL" id="WPC76447.1"/>
    </source>
</evidence>
<name>A0ABZ0QL97_9VIBR</name>
<dbReference type="InterPro" id="IPR031582">
    <property type="entry name" value="TadF"/>
</dbReference>
<protein>
    <submittedName>
        <fullName evidence="2">Tight adherence pilus pseudopilin TadF</fullName>
    </submittedName>
</protein>
<reference evidence="2 3" key="1">
    <citation type="submission" date="2023-11" db="EMBL/GenBank/DDBJ databases">
        <title>Plant-associative lifestyle of Vibrio porteresiae and its evolutionary dynamics.</title>
        <authorList>
            <person name="Rameshkumar N."/>
            <person name="Kirti K."/>
        </authorList>
    </citation>
    <scope>NUCLEOTIDE SEQUENCE [LARGE SCALE GENOMIC DNA]</scope>
    <source>
        <strain evidence="2 3">MSSRF30</strain>
    </source>
</reference>
<evidence type="ECO:0000256" key="1">
    <source>
        <dbReference type="SAM" id="Phobius"/>
    </source>
</evidence>